<evidence type="ECO:0000259" key="1">
    <source>
        <dbReference type="Pfam" id="PF00078"/>
    </source>
</evidence>
<dbReference type="GeneTree" id="ENSGT01150000286902"/>
<name>A0A8V0XDD7_CHICK</name>
<dbReference type="PANTHER" id="PTHR33332">
    <property type="entry name" value="REVERSE TRANSCRIPTASE DOMAIN-CONTAINING PROTEIN"/>
    <property type="match status" value="1"/>
</dbReference>
<evidence type="ECO:0000313" key="3">
    <source>
        <dbReference type="Proteomes" id="UP000000539"/>
    </source>
</evidence>
<protein>
    <recommendedName>
        <fullName evidence="1">Reverse transcriptase domain-containing protein</fullName>
    </recommendedName>
</protein>
<keyword evidence="3" id="KW-1185">Reference proteome</keyword>
<accession>A0A8V0XDD7</accession>
<dbReference type="Proteomes" id="UP000000539">
    <property type="component" value="Chromosome 2"/>
</dbReference>
<dbReference type="GlyGen" id="A0A8V0XDD7">
    <property type="glycosylation" value="1 site"/>
</dbReference>
<dbReference type="InterPro" id="IPR000477">
    <property type="entry name" value="RT_dom"/>
</dbReference>
<dbReference type="Ensembl" id="ENSGALT00010010582.1">
    <property type="protein sequence ID" value="ENSGALP00010006146.1"/>
    <property type="gene ID" value="ENSGALG00010004549.1"/>
</dbReference>
<feature type="domain" description="Reverse transcriptase" evidence="1">
    <location>
        <begin position="61"/>
        <end position="156"/>
    </location>
</feature>
<sequence length="234" mass="26308">MMVPLHQCIREGPLMSSVSTSVRPLTWYPTTSFSLNWKDMDLMGGVFNGQRSGCRIESVVWSVSGWRLVTSDVPQGSVLEVVLFNIFISDTDSGVKRTLSKYADETKLWSAVGTPGGQDDIQRDLDRLEQWAQVNLMRFNKSKCKILHLGRGNPHYQYNIGDERTEHTPVEKDLGVLVGGKLDMSQQCALTTQKAKCILGCIKRSVASRLREVILSLYSALVRPHQECCVRMRS</sequence>
<organism evidence="2 3">
    <name type="scientific">Gallus gallus</name>
    <name type="common">Chicken</name>
    <dbReference type="NCBI Taxonomy" id="9031"/>
    <lineage>
        <taxon>Eukaryota</taxon>
        <taxon>Metazoa</taxon>
        <taxon>Chordata</taxon>
        <taxon>Craniata</taxon>
        <taxon>Vertebrata</taxon>
        <taxon>Euteleostomi</taxon>
        <taxon>Archelosauria</taxon>
        <taxon>Archosauria</taxon>
        <taxon>Dinosauria</taxon>
        <taxon>Saurischia</taxon>
        <taxon>Theropoda</taxon>
        <taxon>Coelurosauria</taxon>
        <taxon>Aves</taxon>
        <taxon>Neognathae</taxon>
        <taxon>Galloanserae</taxon>
        <taxon>Galliformes</taxon>
        <taxon>Phasianidae</taxon>
        <taxon>Phasianinae</taxon>
        <taxon>Gallus</taxon>
    </lineage>
</organism>
<reference evidence="2" key="3">
    <citation type="submission" date="2025-09" db="UniProtKB">
        <authorList>
            <consortium name="Ensembl"/>
        </authorList>
    </citation>
    <scope>IDENTIFICATION</scope>
    <source>
        <strain evidence="2">broiler</strain>
    </source>
</reference>
<dbReference type="AlphaFoldDB" id="A0A8V0XDD7"/>
<dbReference type="Pfam" id="PF00078">
    <property type="entry name" value="RVT_1"/>
    <property type="match status" value="1"/>
</dbReference>
<reference evidence="2" key="2">
    <citation type="submission" date="2025-08" db="UniProtKB">
        <authorList>
            <consortium name="Ensembl"/>
        </authorList>
    </citation>
    <scope>IDENTIFICATION</scope>
    <source>
        <strain evidence="2">broiler</strain>
    </source>
</reference>
<proteinExistence type="predicted"/>
<evidence type="ECO:0000313" key="2">
    <source>
        <dbReference type="Ensembl" id="ENSGALP00010006146.1"/>
    </source>
</evidence>
<reference evidence="2" key="1">
    <citation type="submission" date="2020-11" db="EMBL/GenBank/DDBJ databases">
        <title>Gallus gallus (Chicken) genome, bGalGal1, GRCg7b, maternal haplotype autosomes + Z &amp; W.</title>
        <authorList>
            <person name="Warren W."/>
            <person name="Formenti G."/>
            <person name="Fedrigo O."/>
            <person name="Haase B."/>
            <person name="Mountcastle J."/>
            <person name="Balacco J."/>
            <person name="Tracey A."/>
            <person name="Schneider V."/>
            <person name="Okimoto R."/>
            <person name="Cheng H."/>
            <person name="Hawken R."/>
            <person name="Howe K."/>
            <person name="Jarvis E.D."/>
        </authorList>
    </citation>
    <scope>NUCLEOTIDE SEQUENCE [LARGE SCALE GENOMIC DNA]</scope>
    <source>
        <strain evidence="2">Broiler</strain>
    </source>
</reference>
<dbReference type="FunCoup" id="A0A8V0XDD7">
    <property type="interactions" value="158"/>
</dbReference>